<evidence type="ECO:0000256" key="2">
    <source>
        <dbReference type="ARBA" id="ARBA00022714"/>
    </source>
</evidence>
<dbReference type="GO" id="GO:0051537">
    <property type="term" value="F:2 iron, 2 sulfur cluster binding"/>
    <property type="evidence" value="ECO:0007669"/>
    <property type="project" value="UniProtKB-KW"/>
</dbReference>
<dbReference type="GO" id="GO:0046872">
    <property type="term" value="F:metal ion binding"/>
    <property type="evidence" value="ECO:0007669"/>
    <property type="project" value="UniProtKB-KW"/>
</dbReference>
<dbReference type="AlphaFoldDB" id="N0AYR4"/>
<organism evidence="9 10">
    <name type="scientific">Hyphomicrobium denitrificans 1NES1</name>
    <dbReference type="NCBI Taxonomy" id="670307"/>
    <lineage>
        <taxon>Bacteria</taxon>
        <taxon>Pseudomonadati</taxon>
        <taxon>Pseudomonadota</taxon>
        <taxon>Alphaproteobacteria</taxon>
        <taxon>Hyphomicrobiales</taxon>
        <taxon>Hyphomicrobiaceae</taxon>
        <taxon>Hyphomicrobium</taxon>
    </lineage>
</organism>
<evidence type="ECO:0000313" key="10">
    <source>
        <dbReference type="Proteomes" id="UP000005952"/>
    </source>
</evidence>
<name>N0AYR4_9HYPH</name>
<keyword evidence="4" id="KW-0560">Oxidoreductase</keyword>
<dbReference type="HOGENOM" id="CLU_117628_0_0_5"/>
<dbReference type="KEGG" id="hdt:HYPDE_22963"/>
<evidence type="ECO:0000256" key="1">
    <source>
        <dbReference type="ARBA" id="ARBA00022630"/>
    </source>
</evidence>
<keyword evidence="6" id="KW-0411">Iron-sulfur</keyword>
<dbReference type="NCBIfam" id="NF041259">
    <property type="entry name" value="mono_DmmA_fam"/>
    <property type="match status" value="1"/>
</dbReference>
<evidence type="ECO:0000313" key="9">
    <source>
        <dbReference type="EMBL" id="AGK56279.1"/>
    </source>
</evidence>
<gene>
    <name evidence="9" type="ORF">HYPDE_22963</name>
</gene>
<feature type="domain" description="Dimethylamine monooxygenase subunit DmmA-like N-terminal" evidence="8">
    <location>
        <begin position="39"/>
        <end position="163"/>
    </location>
</feature>
<dbReference type="Pfam" id="PF22289">
    <property type="entry name" value="DmmA-like_C"/>
    <property type="match status" value="1"/>
</dbReference>
<evidence type="ECO:0000259" key="8">
    <source>
        <dbReference type="Pfam" id="PF22290"/>
    </source>
</evidence>
<evidence type="ECO:0000256" key="4">
    <source>
        <dbReference type="ARBA" id="ARBA00023002"/>
    </source>
</evidence>
<keyword evidence="5" id="KW-0408">Iron</keyword>
<sequence>MTIPDRGGELLTLIDLTFAVPPRSNKFLGRILGEMIEPGIKSRPTYERLKPDPFAKSNIVVIDAGGSDAYLDMAKSASEQFLARTTVLLDRESASEASVASKVTSTKVGNLWIFPTLETLIGRLDSVLANSKMGTRLYAAGREPLIGSVVKTAIAHGVSHNSVITEHRGSLTRRVQCVHCKGYTDNVTTNPVRCAHCGLTLLVRDHYSRRIGAFQGVCIDAEKPGEVPETKVEFA</sequence>
<dbReference type="InterPro" id="IPR054582">
    <property type="entry name" value="DmmA-like_N"/>
</dbReference>
<dbReference type="EMBL" id="CP005587">
    <property type="protein sequence ID" value="AGK56279.1"/>
    <property type="molecule type" value="Genomic_DNA"/>
</dbReference>
<dbReference type="InterPro" id="IPR048037">
    <property type="entry name" value="DmmA-like_C"/>
</dbReference>
<protein>
    <submittedName>
        <fullName evidence="9">Uncharacterized protein</fullName>
    </submittedName>
</protein>
<feature type="domain" description="Dimethylamine monooxygenase subunit DmmA-like C-terminal" evidence="7">
    <location>
        <begin position="174"/>
        <end position="217"/>
    </location>
</feature>
<keyword evidence="2" id="KW-0001">2Fe-2S</keyword>
<dbReference type="RefSeq" id="WP_015596317.1">
    <property type="nucleotide sequence ID" value="NC_021172.1"/>
</dbReference>
<accession>N0AYR4</accession>
<dbReference type="GO" id="GO:0016491">
    <property type="term" value="F:oxidoreductase activity"/>
    <property type="evidence" value="ECO:0007669"/>
    <property type="project" value="UniProtKB-KW"/>
</dbReference>
<dbReference type="STRING" id="670307.HYPDE_22963"/>
<dbReference type="Pfam" id="PF22290">
    <property type="entry name" value="DmmA-like_N"/>
    <property type="match status" value="1"/>
</dbReference>
<evidence type="ECO:0000259" key="7">
    <source>
        <dbReference type="Pfam" id="PF22289"/>
    </source>
</evidence>
<keyword evidence="10" id="KW-1185">Reference proteome</keyword>
<keyword evidence="3" id="KW-0479">Metal-binding</keyword>
<keyword evidence="1" id="KW-0285">Flavoprotein</keyword>
<reference evidence="9 10" key="1">
    <citation type="journal article" date="2013" name="Genome Announc.">
        <title>Genome sequences for three denitrifying bacterial strains isolated from a uranium- and nitrate-contaminated subsurface environment.</title>
        <authorList>
            <person name="Venkatramanan R."/>
            <person name="Prakash O."/>
            <person name="Woyke T."/>
            <person name="Chain P."/>
            <person name="Goodwin L.A."/>
            <person name="Watson D."/>
            <person name="Brooks S."/>
            <person name="Kostka J.E."/>
            <person name="Green S.J."/>
        </authorList>
    </citation>
    <scope>NUCLEOTIDE SEQUENCE [LARGE SCALE GENOMIC DNA]</scope>
    <source>
        <strain evidence="9 10">1NES1</strain>
    </source>
</reference>
<evidence type="ECO:0000256" key="5">
    <source>
        <dbReference type="ARBA" id="ARBA00023004"/>
    </source>
</evidence>
<evidence type="ECO:0000256" key="3">
    <source>
        <dbReference type="ARBA" id="ARBA00022723"/>
    </source>
</evidence>
<dbReference type="Proteomes" id="UP000005952">
    <property type="component" value="Chromosome"/>
</dbReference>
<dbReference type="eggNOG" id="ENOG5030T00">
    <property type="taxonomic scope" value="Bacteria"/>
</dbReference>
<evidence type="ECO:0000256" key="6">
    <source>
        <dbReference type="ARBA" id="ARBA00023014"/>
    </source>
</evidence>
<proteinExistence type="predicted"/>